<dbReference type="PATRIC" id="fig|186479.3.peg.50"/>
<organism evidence="2 3">
    <name type="scientific">Kouleothrix aurantiaca</name>
    <dbReference type="NCBI Taxonomy" id="186479"/>
    <lineage>
        <taxon>Bacteria</taxon>
        <taxon>Bacillati</taxon>
        <taxon>Chloroflexota</taxon>
        <taxon>Chloroflexia</taxon>
        <taxon>Chloroflexales</taxon>
        <taxon>Roseiflexineae</taxon>
        <taxon>Roseiflexaceae</taxon>
        <taxon>Kouleothrix</taxon>
    </lineage>
</organism>
<feature type="region of interest" description="Disordered" evidence="1">
    <location>
        <begin position="698"/>
        <end position="725"/>
    </location>
</feature>
<accession>A0A0P9D793</accession>
<evidence type="ECO:0000313" key="2">
    <source>
        <dbReference type="EMBL" id="KPV54867.1"/>
    </source>
</evidence>
<gene>
    <name evidence="2" type="ORF">SE17_01075</name>
</gene>
<name>A0A0P9D793_9CHLR</name>
<comment type="caution">
    <text evidence="2">The sequence shown here is derived from an EMBL/GenBank/DDBJ whole genome shotgun (WGS) entry which is preliminary data.</text>
</comment>
<dbReference type="AlphaFoldDB" id="A0A0P9D793"/>
<proteinExistence type="predicted"/>
<keyword evidence="3" id="KW-1185">Reference proteome</keyword>
<evidence type="ECO:0000313" key="3">
    <source>
        <dbReference type="Proteomes" id="UP000050509"/>
    </source>
</evidence>
<dbReference type="EMBL" id="LJCR01000010">
    <property type="protein sequence ID" value="KPV54867.1"/>
    <property type="molecule type" value="Genomic_DNA"/>
</dbReference>
<dbReference type="Proteomes" id="UP000050509">
    <property type="component" value="Unassembled WGS sequence"/>
</dbReference>
<evidence type="ECO:0000256" key="1">
    <source>
        <dbReference type="SAM" id="MobiDB-lite"/>
    </source>
</evidence>
<protein>
    <submittedName>
        <fullName evidence="2">Uncharacterized protein</fullName>
    </submittedName>
</protein>
<reference evidence="2 3" key="1">
    <citation type="submission" date="2015-09" db="EMBL/GenBank/DDBJ databases">
        <title>Draft genome sequence of Kouleothrix aurantiaca JCM 19913.</title>
        <authorList>
            <person name="Hemp J."/>
        </authorList>
    </citation>
    <scope>NUCLEOTIDE SEQUENCE [LARGE SCALE GENOMIC DNA]</scope>
    <source>
        <strain evidence="2 3">COM-B</strain>
    </source>
</reference>
<sequence>MLARTIQALAVADERGAPAAVFSLLPEATIWAAAQALLHDPDQNFIVGPTLVQAIGDALLRLSDQQAAQAVLLDALTPTVDSLIYERATIAVLRYASHWDTPTAKRFSTAFSEGYKATIAGGDMFIAGLALEGMLRLPLYRHDPVRLLAAIALTIDEFPPLPDDPGDAALLPVKALKLLGQCYDAQPNEIVAAHLRQLVTHTNTAVDAEARYNLGLVRLYDAFRADDDQAFYAALLEAEDLFRMAAIAEENRSDAELFGAIARCFAVMTTTPLPGAISDLVQTATAIVQERLYAFGGATSEQRAALEYTMGALVTALDRWVAQVATAHQAPNIALPMRELAQVYAAVRDLSAMPGLPGLASHVGQTRIMLPHLRGRFAEIQEITAKLTAILSDPLLREHLSPAERELYELTLAELRAVPDPKPAAAARLHSLRAAADLLAPAFARQIDDLLAQNLPYDEVLLGLVRWYFDRHLDRERVLAQIGGPAHDIYTALVADLRTRLQWDERNLAWQCLANLLKLITRYVVSLYQITREEALPVDVNFLFAKGEKGGLGPDANERHLEAHLYSHLWFAQLFLFPEWVGTVERQNISDVPGRTDLTVRFPGSVVFVLEIKCEPTDSSRVAIQTQYLAQAQSYAGGTQQVSLLMVLDTTPKPVGVPLPDVRDCCYVDRRTVPGAVYPDCVVVCIVPANRFLPSTHTKGASGDAAAVEQPQHRKRRSRKRHDTP</sequence>
<feature type="compositionally biased region" description="Basic residues" evidence="1">
    <location>
        <begin position="713"/>
        <end position="725"/>
    </location>
</feature>